<name>A0A7W1X877_9BACL</name>
<protein>
    <submittedName>
        <fullName evidence="1">GrpB family protein</fullName>
    </submittedName>
</protein>
<dbReference type="Gene3D" id="3.30.460.10">
    <property type="entry name" value="Beta Polymerase, domain 2"/>
    <property type="match status" value="1"/>
</dbReference>
<dbReference type="EMBL" id="JACEIP010000003">
    <property type="protein sequence ID" value="MBA4541866.1"/>
    <property type="molecule type" value="Genomic_DNA"/>
</dbReference>
<dbReference type="InterPro" id="IPR007344">
    <property type="entry name" value="GrpB/CoaE"/>
</dbReference>
<dbReference type="SUPFAM" id="SSF81301">
    <property type="entry name" value="Nucleotidyltransferase"/>
    <property type="match status" value="1"/>
</dbReference>
<accession>A0A7W1X877</accession>
<dbReference type="Pfam" id="PF04229">
    <property type="entry name" value="GrpB"/>
    <property type="match status" value="1"/>
</dbReference>
<dbReference type="OrthoDB" id="9799092at2"/>
<evidence type="ECO:0000313" key="2">
    <source>
        <dbReference type="Proteomes" id="UP000530514"/>
    </source>
</evidence>
<keyword evidence="2" id="KW-1185">Reference proteome</keyword>
<dbReference type="AlphaFoldDB" id="A0A7W1X877"/>
<dbReference type="RefSeq" id="WP_033100424.1">
    <property type="nucleotide sequence ID" value="NZ_JACEIP010000003.1"/>
</dbReference>
<dbReference type="Proteomes" id="UP000530514">
    <property type="component" value="Unassembled WGS sequence"/>
</dbReference>
<gene>
    <name evidence="1" type="ORF">H1164_02975</name>
</gene>
<proteinExistence type="predicted"/>
<dbReference type="InterPro" id="IPR043519">
    <property type="entry name" value="NT_sf"/>
</dbReference>
<evidence type="ECO:0000313" key="1">
    <source>
        <dbReference type="EMBL" id="MBA4541866.1"/>
    </source>
</evidence>
<comment type="caution">
    <text evidence="1">The sequence shown here is derived from an EMBL/GenBank/DDBJ whole genome shotgun (WGS) entry which is preliminary data.</text>
</comment>
<reference evidence="1 2" key="1">
    <citation type="submission" date="2020-07" db="EMBL/GenBank/DDBJ databases">
        <authorList>
            <person name="Feng H."/>
        </authorList>
    </citation>
    <scope>NUCLEOTIDE SEQUENCE [LARGE SCALE GENOMIC DNA]</scope>
    <source>
        <strain evidence="2">s-11</strain>
    </source>
</reference>
<organism evidence="1 2">
    <name type="scientific">Thermoactinomyces daqus</name>
    <dbReference type="NCBI Taxonomy" id="1329516"/>
    <lineage>
        <taxon>Bacteria</taxon>
        <taxon>Bacillati</taxon>
        <taxon>Bacillota</taxon>
        <taxon>Bacilli</taxon>
        <taxon>Bacillales</taxon>
        <taxon>Thermoactinomycetaceae</taxon>
        <taxon>Thermoactinomyces</taxon>
    </lineage>
</organism>
<dbReference type="PANTHER" id="PTHR34822">
    <property type="entry name" value="GRPB DOMAIN PROTEIN (AFU_ORTHOLOGUE AFUA_1G01530)"/>
    <property type="match status" value="1"/>
</dbReference>
<sequence>MRKVIVTPYNPRWPEQFAAEAKKIKEALGPEAVCIHHIGSTAVPGLAAKPIIDLIPVVNDIEKIDKLTGNMKAIGYVPMGEYGIPGRRYFFKGSEQVHTHRVHIFARGNPEITRHLAFRDYLRAHPDEARRYAELKINLAKQYPASIEHYISGKNDLIKELEQKAMRWWETGKR</sequence>
<dbReference type="PANTHER" id="PTHR34822:SF1">
    <property type="entry name" value="GRPB FAMILY PROTEIN"/>
    <property type="match status" value="1"/>
</dbReference>